<comment type="subcellular location">
    <subcellularLocation>
        <location evidence="2">Membrane</location>
        <topology evidence="2">Single-pass type I membrane protein</topology>
    </subcellularLocation>
</comment>
<dbReference type="SUPFAM" id="SSF56112">
    <property type="entry name" value="Protein kinase-like (PK-like)"/>
    <property type="match status" value="1"/>
</dbReference>
<dbReference type="Gene3D" id="3.30.70.1230">
    <property type="entry name" value="Nucleotide cyclase"/>
    <property type="match status" value="1"/>
</dbReference>
<evidence type="ECO:0000256" key="7">
    <source>
        <dbReference type="ARBA" id="ARBA00022989"/>
    </source>
</evidence>
<dbReference type="CDD" id="cd07302">
    <property type="entry name" value="CHD"/>
    <property type="match status" value="1"/>
</dbReference>
<organism evidence="15 16">
    <name type="scientific">Pristionchus pacificus</name>
    <name type="common">Parasitic nematode worm</name>
    <dbReference type="NCBI Taxonomy" id="54126"/>
    <lineage>
        <taxon>Eukaryota</taxon>
        <taxon>Metazoa</taxon>
        <taxon>Ecdysozoa</taxon>
        <taxon>Nematoda</taxon>
        <taxon>Chromadorea</taxon>
        <taxon>Rhabditida</taxon>
        <taxon>Rhabditina</taxon>
        <taxon>Diplogasteromorpha</taxon>
        <taxon>Diplogasteroidea</taxon>
        <taxon>Neodiplogasteridae</taxon>
        <taxon>Pristionchus</taxon>
    </lineage>
</organism>
<evidence type="ECO:0000256" key="5">
    <source>
        <dbReference type="ARBA" id="ARBA00022729"/>
    </source>
</evidence>
<dbReference type="SUPFAM" id="SSF53822">
    <property type="entry name" value="Periplasmic binding protein-like I"/>
    <property type="match status" value="1"/>
</dbReference>
<dbReference type="PANTHER" id="PTHR11920:SF493">
    <property type="entry name" value="RECEPTOR-TYPE GUANYLATE CYCLASE GCY-22"/>
    <property type="match status" value="1"/>
</dbReference>
<keyword evidence="12 14" id="KW-0141">cGMP biosynthesis</keyword>
<dbReference type="PROSITE" id="PS50011">
    <property type="entry name" value="PROTEIN_KINASE_DOM"/>
    <property type="match status" value="1"/>
</dbReference>
<accession>A0A2A6CND9</accession>
<dbReference type="SMART" id="SM00044">
    <property type="entry name" value="CYCc"/>
    <property type="match status" value="1"/>
</dbReference>
<dbReference type="InterPro" id="IPR018297">
    <property type="entry name" value="A/G_cyclase_CS"/>
</dbReference>
<dbReference type="CDD" id="cd06352">
    <property type="entry name" value="PBP1_NPR_GC-like"/>
    <property type="match status" value="1"/>
</dbReference>
<dbReference type="InterPro" id="IPR029787">
    <property type="entry name" value="Nucleotide_cyclase"/>
</dbReference>
<dbReference type="InterPro" id="IPR050401">
    <property type="entry name" value="Cyclic_nucleotide_synthase"/>
</dbReference>
<keyword evidence="7" id="KW-1133">Transmembrane helix</keyword>
<keyword evidence="4" id="KW-0812">Transmembrane</keyword>
<dbReference type="SUPFAM" id="SSF55073">
    <property type="entry name" value="Nucleotide cyclase"/>
    <property type="match status" value="1"/>
</dbReference>
<dbReference type="InterPro" id="IPR001828">
    <property type="entry name" value="ANF_lig-bd_rcpt"/>
</dbReference>
<dbReference type="FunFam" id="3.30.70.1230:FF:000023">
    <property type="entry name" value="Guanylate cyclase"/>
    <property type="match status" value="1"/>
</dbReference>
<evidence type="ECO:0000256" key="4">
    <source>
        <dbReference type="ARBA" id="ARBA00022692"/>
    </source>
</evidence>
<keyword evidence="8" id="KW-0472">Membrane</keyword>
<dbReference type="GO" id="GO:0001653">
    <property type="term" value="F:peptide receptor activity"/>
    <property type="evidence" value="ECO:0000318"/>
    <property type="project" value="GO_Central"/>
</dbReference>
<dbReference type="GO" id="GO:0007168">
    <property type="term" value="P:receptor guanylyl cyclase signaling pathway"/>
    <property type="evidence" value="ECO:0000318"/>
    <property type="project" value="GO_Central"/>
</dbReference>
<dbReference type="EnsemblMetazoa" id="PPA41119.1">
    <property type="protein sequence ID" value="PPA41119.1"/>
    <property type="gene ID" value="WBGene00279488"/>
</dbReference>
<dbReference type="GO" id="GO:0004383">
    <property type="term" value="F:guanylate cyclase activity"/>
    <property type="evidence" value="ECO:0000318"/>
    <property type="project" value="GO_Central"/>
</dbReference>
<reference evidence="16" key="1">
    <citation type="journal article" date="2008" name="Nat. Genet.">
        <title>The Pristionchus pacificus genome provides a unique perspective on nematode lifestyle and parasitism.</title>
        <authorList>
            <person name="Dieterich C."/>
            <person name="Clifton S.W."/>
            <person name="Schuster L.N."/>
            <person name="Chinwalla A."/>
            <person name="Delehaunty K."/>
            <person name="Dinkelacker I."/>
            <person name="Fulton L."/>
            <person name="Fulton R."/>
            <person name="Godfrey J."/>
            <person name="Minx P."/>
            <person name="Mitreva M."/>
            <person name="Roeseler W."/>
            <person name="Tian H."/>
            <person name="Witte H."/>
            <person name="Yang S.P."/>
            <person name="Wilson R.K."/>
            <person name="Sommer R.J."/>
        </authorList>
    </citation>
    <scope>NUCLEOTIDE SEQUENCE [LARGE SCALE GENOMIC DNA]</scope>
    <source>
        <strain evidence="16">PS312</strain>
    </source>
</reference>
<dbReference type="InterPro" id="IPR000719">
    <property type="entry name" value="Prot_kinase_dom"/>
</dbReference>
<dbReference type="GO" id="GO:0006935">
    <property type="term" value="P:chemotaxis"/>
    <property type="evidence" value="ECO:0007669"/>
    <property type="project" value="UniProtKB-ARBA"/>
</dbReference>
<keyword evidence="5" id="KW-0732">Signal</keyword>
<dbReference type="InterPro" id="IPR028082">
    <property type="entry name" value="Peripla_BP_I"/>
</dbReference>
<evidence type="ECO:0000256" key="10">
    <source>
        <dbReference type="ARBA" id="ARBA00023180"/>
    </source>
</evidence>
<dbReference type="EC" id="4.6.1.2" evidence="3 14"/>
<evidence type="ECO:0000256" key="8">
    <source>
        <dbReference type="ARBA" id="ARBA00023136"/>
    </source>
</evidence>
<evidence type="ECO:0000256" key="9">
    <source>
        <dbReference type="ARBA" id="ARBA00023170"/>
    </source>
</evidence>
<evidence type="ECO:0000256" key="12">
    <source>
        <dbReference type="ARBA" id="ARBA00023293"/>
    </source>
</evidence>
<evidence type="ECO:0000256" key="14">
    <source>
        <dbReference type="RuleBase" id="RU003431"/>
    </source>
</evidence>
<evidence type="ECO:0000256" key="11">
    <source>
        <dbReference type="ARBA" id="ARBA00023239"/>
    </source>
</evidence>
<dbReference type="InterPro" id="IPR001245">
    <property type="entry name" value="Ser-Thr/Tyr_kinase_cat_dom"/>
</dbReference>
<dbReference type="PROSITE" id="PS00452">
    <property type="entry name" value="GUANYLATE_CYCLASE_1"/>
    <property type="match status" value="1"/>
</dbReference>
<keyword evidence="9" id="KW-0675">Receptor</keyword>
<dbReference type="FunFam" id="3.40.50.2300:FF:001124">
    <property type="match status" value="1"/>
</dbReference>
<proteinExistence type="inferred from homology"/>
<dbReference type="Pfam" id="PF00211">
    <property type="entry name" value="Guanylate_cyc"/>
    <property type="match status" value="1"/>
</dbReference>
<keyword evidence="11 13" id="KW-0456">Lyase</keyword>
<dbReference type="InterPro" id="IPR011009">
    <property type="entry name" value="Kinase-like_dom_sf"/>
</dbReference>
<accession>A0A8R1YYL5</accession>
<gene>
    <name evidence="15" type="primary">WBGene00279488</name>
</gene>
<sequence>MATSCAQRAIKVGLFCSNNDTALTPYIGFSKASRCDFPLLSRTRSGVMVAWNRIQQEKLMPEFNDIKIIWRFDECVDALAARYMVDFVTDQQQPYDVVLGPPCSNALVISGVISKRFDFPLFYYGPIFDDLVSKRDDFPSTTALSSSARPQSVAVLSVLQRYNWTDIVFIYAIELDPKISRCRFTSMELQNVISPVPTVNVVRTTSVESPTKAKLQDALRAAKQVSRVVITCFENRITRRNFLLAAKDEGMHTNEFVYIMIENRRVGFGTAANNDLIWMTGLPSNDGRDDDAKAAARRVFYLDNQPYNDSATFAKDVTAAFQLPPFNCSECFVNDTLGRSFDLHDAFYLYAVARSRARAANPANPDFSGVSLANFAQGEIQGQTGRIMITKNGTRDPVYWMYMLNDRDMSMPIFRFEKMFEPSNMLATDAIVWSTRGGVKPLNKPVCGFSNDECPGTLLQTYLAAFIGGLVGVVVLLVMVIVAVCLVFRARRQAEAALDRQWQIAFGSLLKPTQKSVTNSAFSLQSSGTGSSRQTLESKKASCAFVSIETELHAFYFLNGDAVVARKHQMRFTMNTPEYVQMRQLRSMDHDNVCKFIGVVADGPQFMTIWRYCSRGSLEDVIIKGSLQMDAFFKFSLIREIAEGLCYLHHSSLGAHGYLSSSTCLVDERWQVKITYVGCDFIKRAEKKFHKALLWTAPELIREQEAGEYASKPGDIYSFAIICSEIASRSSAWDIESGEIDVEELVYRIKRGGSNPPRPIIDTEEHDLNPAMLLLIKDCWAEDSTRRPNADQVGERMKELIEEKKKSDILLYRMLPKQVADRLKFGQSVEPETFECVTIFFSDVVSFTTLAARSTPIQVVDLLNNLYTTFDSIIDDHDVYKVETIGDGYLCVSGLPHRNGNEHAREIAEMSKELLEAIKKFRVPHLPKEKIQIRVGNHTGPCVTGVVGITMPRYCLFGDSVNTAARMESNGKPMRIHISAATNDFLTRVIGGYRTEPRGEVLVKGTGSMETFWLLTDDEIAERERTQSFDYA</sequence>
<evidence type="ECO:0000313" key="15">
    <source>
        <dbReference type="EnsemblMetazoa" id="PPA41119.1"/>
    </source>
</evidence>
<dbReference type="AlphaFoldDB" id="A0A2A6CND9"/>
<keyword evidence="6" id="KW-0547">Nucleotide-binding</keyword>
<reference evidence="15" key="2">
    <citation type="submission" date="2022-06" db="UniProtKB">
        <authorList>
            <consortium name="EnsemblMetazoa"/>
        </authorList>
    </citation>
    <scope>IDENTIFICATION</scope>
    <source>
        <strain evidence="15">PS312</strain>
    </source>
</reference>
<evidence type="ECO:0000256" key="6">
    <source>
        <dbReference type="ARBA" id="ARBA00022741"/>
    </source>
</evidence>
<dbReference type="GO" id="GO:0005524">
    <property type="term" value="F:ATP binding"/>
    <property type="evidence" value="ECO:0007669"/>
    <property type="project" value="InterPro"/>
</dbReference>
<evidence type="ECO:0000313" key="16">
    <source>
        <dbReference type="Proteomes" id="UP000005239"/>
    </source>
</evidence>
<dbReference type="Gene3D" id="1.10.510.10">
    <property type="entry name" value="Transferase(Phosphotransferase) domain 1"/>
    <property type="match status" value="1"/>
</dbReference>
<name>A0A2A6CND9_PRIPA</name>
<evidence type="ECO:0000256" key="1">
    <source>
        <dbReference type="ARBA" id="ARBA00001436"/>
    </source>
</evidence>
<dbReference type="PANTHER" id="PTHR11920">
    <property type="entry name" value="GUANYLYL CYCLASE"/>
    <property type="match status" value="1"/>
</dbReference>
<keyword evidence="16" id="KW-1185">Reference proteome</keyword>
<keyword evidence="10" id="KW-0325">Glycoprotein</keyword>
<dbReference type="GO" id="GO:0005886">
    <property type="term" value="C:plasma membrane"/>
    <property type="evidence" value="ECO:0000318"/>
    <property type="project" value="GO_Central"/>
</dbReference>
<dbReference type="Gene3D" id="3.40.50.2300">
    <property type="match status" value="1"/>
</dbReference>
<dbReference type="InterPro" id="IPR001054">
    <property type="entry name" value="A/G_cyclase"/>
</dbReference>
<evidence type="ECO:0000256" key="3">
    <source>
        <dbReference type="ARBA" id="ARBA00012202"/>
    </source>
</evidence>
<dbReference type="Pfam" id="PF07714">
    <property type="entry name" value="PK_Tyr_Ser-Thr"/>
    <property type="match status" value="1"/>
</dbReference>
<dbReference type="GO" id="GO:0006182">
    <property type="term" value="P:cGMP biosynthetic process"/>
    <property type="evidence" value="ECO:0000318"/>
    <property type="project" value="GO_Central"/>
</dbReference>
<protein>
    <recommendedName>
        <fullName evidence="3 14">Guanylate cyclase</fullName>
        <ecNumber evidence="3 14">4.6.1.2</ecNumber>
    </recommendedName>
</protein>
<dbReference type="GO" id="GO:0007635">
    <property type="term" value="P:chemosensory behavior"/>
    <property type="evidence" value="ECO:0007669"/>
    <property type="project" value="UniProtKB-ARBA"/>
</dbReference>
<dbReference type="GO" id="GO:0004672">
    <property type="term" value="F:protein kinase activity"/>
    <property type="evidence" value="ECO:0007669"/>
    <property type="project" value="InterPro"/>
</dbReference>
<dbReference type="OrthoDB" id="60033at2759"/>
<evidence type="ECO:0000256" key="2">
    <source>
        <dbReference type="ARBA" id="ARBA00004479"/>
    </source>
</evidence>
<comment type="catalytic activity">
    <reaction evidence="1 14">
        <text>GTP = 3',5'-cyclic GMP + diphosphate</text>
        <dbReference type="Rhea" id="RHEA:13665"/>
        <dbReference type="ChEBI" id="CHEBI:33019"/>
        <dbReference type="ChEBI" id="CHEBI:37565"/>
        <dbReference type="ChEBI" id="CHEBI:57746"/>
        <dbReference type="EC" id="4.6.1.2"/>
    </reaction>
</comment>
<dbReference type="GO" id="GO:0035556">
    <property type="term" value="P:intracellular signal transduction"/>
    <property type="evidence" value="ECO:0007669"/>
    <property type="project" value="InterPro"/>
</dbReference>
<dbReference type="Proteomes" id="UP000005239">
    <property type="component" value="Unassembled WGS sequence"/>
</dbReference>
<dbReference type="Pfam" id="PF01094">
    <property type="entry name" value="ANF_receptor"/>
    <property type="match status" value="1"/>
</dbReference>
<evidence type="ECO:0000256" key="13">
    <source>
        <dbReference type="RuleBase" id="RU000405"/>
    </source>
</evidence>
<comment type="similarity">
    <text evidence="13">Belongs to the adenylyl cyclase class-4/guanylyl cyclase family.</text>
</comment>
<dbReference type="PROSITE" id="PS50125">
    <property type="entry name" value="GUANYLATE_CYCLASE_2"/>
    <property type="match status" value="1"/>
</dbReference>